<feature type="transmembrane region" description="Helical" evidence="6">
    <location>
        <begin position="68"/>
        <end position="84"/>
    </location>
</feature>
<evidence type="ECO:0000256" key="2">
    <source>
        <dbReference type="ARBA" id="ARBA00022475"/>
    </source>
</evidence>
<dbReference type="PANTHER" id="PTHR40277">
    <property type="entry name" value="BLL5419 PROTEIN"/>
    <property type="match status" value="1"/>
</dbReference>
<proteinExistence type="predicted"/>
<accession>A0A918JTR0</accession>
<keyword evidence="3 6" id="KW-0812">Transmembrane</keyword>
<evidence type="ECO:0000256" key="3">
    <source>
        <dbReference type="ARBA" id="ARBA00022692"/>
    </source>
</evidence>
<dbReference type="Proteomes" id="UP000601108">
    <property type="component" value="Unassembled WGS sequence"/>
</dbReference>
<evidence type="ECO:0000313" key="7">
    <source>
        <dbReference type="EMBL" id="GGX07674.1"/>
    </source>
</evidence>
<dbReference type="Pfam" id="PF03706">
    <property type="entry name" value="LPG_synthase_TM"/>
    <property type="match status" value="1"/>
</dbReference>
<protein>
    <submittedName>
        <fullName evidence="7">Uncharacterized protein</fullName>
    </submittedName>
</protein>
<evidence type="ECO:0000256" key="1">
    <source>
        <dbReference type="ARBA" id="ARBA00004651"/>
    </source>
</evidence>
<dbReference type="PANTHER" id="PTHR40277:SF1">
    <property type="entry name" value="BLL5419 PROTEIN"/>
    <property type="match status" value="1"/>
</dbReference>
<feature type="transmembrane region" description="Helical" evidence="6">
    <location>
        <begin position="129"/>
        <end position="152"/>
    </location>
</feature>
<sequence>MFYNFFIPGGIGGDAYKVYILNKKFKWSIKKLSAAVLLDRFIGLTAIGILLIILLACVPLVIKLNLIWAAPFVLILGVLGSYLFTKQMFPSFLSVYPKTLLLSVCIQLLQCICLVFIVKSISPVETDQYITYVIVFLISSVLSVFSFSGIGVREMIFYQASSLFIFNSTTAVTIGVLFSIITAFISLFGFIFHVKKPELKCINTNYITSLTRFVQ</sequence>
<evidence type="ECO:0000256" key="4">
    <source>
        <dbReference type="ARBA" id="ARBA00022989"/>
    </source>
</evidence>
<keyword evidence="2" id="KW-1003">Cell membrane</keyword>
<evidence type="ECO:0000313" key="8">
    <source>
        <dbReference type="Proteomes" id="UP000601108"/>
    </source>
</evidence>
<feature type="transmembrane region" description="Helical" evidence="6">
    <location>
        <begin position="41"/>
        <end position="62"/>
    </location>
</feature>
<dbReference type="InterPro" id="IPR022791">
    <property type="entry name" value="L-PG_synthase/AglD"/>
</dbReference>
<organism evidence="7 8">
    <name type="scientific">Aquimarina muelleri</name>
    <dbReference type="NCBI Taxonomy" id="279356"/>
    <lineage>
        <taxon>Bacteria</taxon>
        <taxon>Pseudomonadati</taxon>
        <taxon>Bacteroidota</taxon>
        <taxon>Flavobacteriia</taxon>
        <taxon>Flavobacteriales</taxon>
        <taxon>Flavobacteriaceae</taxon>
        <taxon>Aquimarina</taxon>
    </lineage>
</organism>
<keyword evidence="8" id="KW-1185">Reference proteome</keyword>
<keyword evidence="5 6" id="KW-0472">Membrane</keyword>
<gene>
    <name evidence="7" type="ORF">GCM10007384_06680</name>
</gene>
<comment type="caution">
    <text evidence="7">The sequence shown here is derived from an EMBL/GenBank/DDBJ whole genome shotgun (WGS) entry which is preliminary data.</text>
</comment>
<keyword evidence="4 6" id="KW-1133">Transmembrane helix</keyword>
<dbReference type="EMBL" id="BMWS01000003">
    <property type="protein sequence ID" value="GGX07674.1"/>
    <property type="molecule type" value="Genomic_DNA"/>
</dbReference>
<evidence type="ECO:0000256" key="6">
    <source>
        <dbReference type="SAM" id="Phobius"/>
    </source>
</evidence>
<dbReference type="GO" id="GO:0005886">
    <property type="term" value="C:plasma membrane"/>
    <property type="evidence" value="ECO:0007669"/>
    <property type="project" value="UniProtKB-SubCell"/>
</dbReference>
<name>A0A918JTR0_9FLAO</name>
<feature type="transmembrane region" description="Helical" evidence="6">
    <location>
        <begin position="164"/>
        <end position="192"/>
    </location>
</feature>
<dbReference type="AlphaFoldDB" id="A0A918JTR0"/>
<feature type="transmembrane region" description="Helical" evidence="6">
    <location>
        <begin position="96"/>
        <end position="117"/>
    </location>
</feature>
<comment type="subcellular location">
    <subcellularLocation>
        <location evidence="1">Cell membrane</location>
        <topology evidence="1">Multi-pass membrane protein</topology>
    </subcellularLocation>
</comment>
<evidence type="ECO:0000256" key="5">
    <source>
        <dbReference type="ARBA" id="ARBA00023136"/>
    </source>
</evidence>
<reference evidence="7 8" key="1">
    <citation type="journal article" date="2014" name="Int. J. Syst. Evol. Microbiol.">
        <title>Complete genome sequence of Corynebacterium casei LMG S-19264T (=DSM 44701T), isolated from a smear-ripened cheese.</title>
        <authorList>
            <consortium name="US DOE Joint Genome Institute (JGI-PGF)"/>
            <person name="Walter F."/>
            <person name="Albersmeier A."/>
            <person name="Kalinowski J."/>
            <person name="Ruckert C."/>
        </authorList>
    </citation>
    <scope>NUCLEOTIDE SEQUENCE [LARGE SCALE GENOMIC DNA]</scope>
    <source>
        <strain evidence="7 8">KCTC 12285</strain>
    </source>
</reference>